<feature type="transmembrane region" description="Helical" evidence="1">
    <location>
        <begin position="114"/>
        <end position="140"/>
    </location>
</feature>
<evidence type="ECO:0000313" key="5">
    <source>
        <dbReference type="Proteomes" id="UP000663856"/>
    </source>
</evidence>
<name>A0A816ZDZ9_9BILA</name>
<dbReference type="Proteomes" id="UP000663887">
    <property type="component" value="Unassembled WGS sequence"/>
</dbReference>
<dbReference type="EMBL" id="CAJOBF010000454">
    <property type="protein sequence ID" value="CAF3820162.1"/>
    <property type="molecule type" value="Genomic_DNA"/>
</dbReference>
<keyword evidence="1" id="KW-0472">Membrane</keyword>
<dbReference type="AlphaFoldDB" id="A0A816ZDZ9"/>
<comment type="caution">
    <text evidence="2">The sequence shown here is derived from an EMBL/GenBank/DDBJ whole genome shotgun (WGS) entry which is preliminary data.</text>
</comment>
<accession>A0A816ZDZ9</accession>
<keyword evidence="1" id="KW-1133">Transmembrane helix</keyword>
<sequence>MANICPLLIRPSFSGNTYHDFQLNFESPTTNCTTDSDQSILLIQFTRILSSTSNDTSYALYDLAKKNNELPYLQVFPDDHINLCIRSAFHADRNEVTCYEFYMITMLSSIDRTFWPLLIIFGYIIILIIPMFFSLLAQIFNKLSRTFHRGSITKKLVKTRNIFSFLPTSQRHLNDMQLKKLDGKKEFLNAIDFIAKECQKKSKTFIITPEKSVGQFNRAYL</sequence>
<reference evidence="2" key="1">
    <citation type="submission" date="2021-02" db="EMBL/GenBank/DDBJ databases">
        <authorList>
            <person name="Nowell W R."/>
        </authorList>
    </citation>
    <scope>NUCLEOTIDE SEQUENCE</scope>
</reference>
<dbReference type="EMBL" id="CAJNRG010018339">
    <property type="protein sequence ID" value="CAF2256086.1"/>
    <property type="molecule type" value="Genomic_DNA"/>
</dbReference>
<proteinExistence type="predicted"/>
<keyword evidence="1" id="KW-0812">Transmembrane</keyword>
<evidence type="ECO:0000313" key="3">
    <source>
        <dbReference type="EMBL" id="CAF2256086.1"/>
    </source>
</evidence>
<evidence type="ECO:0000313" key="2">
    <source>
        <dbReference type="EMBL" id="CAF2200801.1"/>
    </source>
</evidence>
<dbReference type="Proteomes" id="UP000663856">
    <property type="component" value="Unassembled WGS sequence"/>
</dbReference>
<protein>
    <submittedName>
        <fullName evidence="2">Uncharacterized protein</fullName>
    </submittedName>
</protein>
<gene>
    <name evidence="4" type="ORF">UXM345_LOCUS5935</name>
    <name evidence="2" type="ORF">WKI299_LOCUS34484</name>
    <name evidence="3" type="ORF">XDN619_LOCUS35702</name>
</gene>
<dbReference type="EMBL" id="CAJNRF010016420">
    <property type="protein sequence ID" value="CAF2200801.1"/>
    <property type="molecule type" value="Genomic_DNA"/>
</dbReference>
<organism evidence="2 5">
    <name type="scientific">Rotaria magnacalcarata</name>
    <dbReference type="NCBI Taxonomy" id="392030"/>
    <lineage>
        <taxon>Eukaryota</taxon>
        <taxon>Metazoa</taxon>
        <taxon>Spiralia</taxon>
        <taxon>Gnathifera</taxon>
        <taxon>Rotifera</taxon>
        <taxon>Eurotatoria</taxon>
        <taxon>Bdelloidea</taxon>
        <taxon>Philodinida</taxon>
        <taxon>Philodinidae</taxon>
        <taxon>Rotaria</taxon>
    </lineage>
</organism>
<evidence type="ECO:0000256" key="1">
    <source>
        <dbReference type="SAM" id="Phobius"/>
    </source>
</evidence>
<dbReference type="Proteomes" id="UP000663842">
    <property type="component" value="Unassembled WGS sequence"/>
</dbReference>
<evidence type="ECO:0000313" key="4">
    <source>
        <dbReference type="EMBL" id="CAF3820162.1"/>
    </source>
</evidence>